<name>A0A067SSP4_GALM3</name>
<dbReference type="Proteomes" id="UP000027222">
    <property type="component" value="Unassembled WGS sequence"/>
</dbReference>
<accession>A0A067SSP4</accession>
<dbReference type="EMBL" id="KL142387">
    <property type="protein sequence ID" value="KDR73062.1"/>
    <property type="molecule type" value="Genomic_DNA"/>
</dbReference>
<dbReference type="STRING" id="685588.A0A067SSP4"/>
<proteinExistence type="predicted"/>
<reference evidence="2" key="1">
    <citation type="journal article" date="2014" name="Proc. Natl. Acad. Sci. U.S.A.">
        <title>Extensive sampling of basidiomycete genomes demonstrates inadequacy of the white-rot/brown-rot paradigm for wood decay fungi.</title>
        <authorList>
            <person name="Riley R."/>
            <person name="Salamov A.A."/>
            <person name="Brown D.W."/>
            <person name="Nagy L.G."/>
            <person name="Floudas D."/>
            <person name="Held B.W."/>
            <person name="Levasseur A."/>
            <person name="Lombard V."/>
            <person name="Morin E."/>
            <person name="Otillar R."/>
            <person name="Lindquist E.A."/>
            <person name="Sun H."/>
            <person name="LaButti K.M."/>
            <person name="Schmutz J."/>
            <person name="Jabbour D."/>
            <person name="Luo H."/>
            <person name="Baker S.E."/>
            <person name="Pisabarro A.G."/>
            <person name="Walton J.D."/>
            <person name="Blanchette R.A."/>
            <person name="Henrissat B."/>
            <person name="Martin F."/>
            <person name="Cullen D."/>
            <person name="Hibbett D.S."/>
            <person name="Grigoriev I.V."/>
        </authorList>
    </citation>
    <scope>NUCLEOTIDE SEQUENCE [LARGE SCALE GENOMIC DNA]</scope>
    <source>
        <strain evidence="2">CBS 339.88</strain>
    </source>
</reference>
<dbReference type="OrthoDB" id="3067977at2759"/>
<evidence type="ECO:0008006" key="3">
    <source>
        <dbReference type="Google" id="ProtNLM"/>
    </source>
</evidence>
<evidence type="ECO:0000313" key="2">
    <source>
        <dbReference type="Proteomes" id="UP000027222"/>
    </source>
</evidence>
<organism evidence="1 2">
    <name type="scientific">Galerina marginata (strain CBS 339.88)</name>
    <dbReference type="NCBI Taxonomy" id="685588"/>
    <lineage>
        <taxon>Eukaryota</taxon>
        <taxon>Fungi</taxon>
        <taxon>Dikarya</taxon>
        <taxon>Basidiomycota</taxon>
        <taxon>Agaricomycotina</taxon>
        <taxon>Agaricomycetes</taxon>
        <taxon>Agaricomycetidae</taxon>
        <taxon>Agaricales</taxon>
        <taxon>Agaricineae</taxon>
        <taxon>Strophariaceae</taxon>
        <taxon>Galerina</taxon>
    </lineage>
</organism>
<dbReference type="AlphaFoldDB" id="A0A067SSP4"/>
<keyword evidence="2" id="KW-1185">Reference proteome</keyword>
<gene>
    <name evidence="1" type="ORF">GALMADRAFT_228740</name>
</gene>
<dbReference type="HOGENOM" id="CLU_534228_0_0_1"/>
<evidence type="ECO:0000313" key="1">
    <source>
        <dbReference type="EMBL" id="KDR73062.1"/>
    </source>
</evidence>
<sequence>MRSLAQHLRLPLARRRSPITLLPVELIEIIFGFYAHSPEIYPNTHMGTLLDKGVSTFSSQTNVIVNPVVLSQVNRLWRQISLALPLLWSRMYICHPTEEHVELAARWLSLAGSQPLTLHVSSFWGKPSRAEISAMGGLLEVCLSSYDTWATIDFHLSHFFYPVFLRIPDYPPPILQSVHLNIGKPFPLTPRDERAVDILHSSPSLQRIDWGASCYSVPEALELFQNWTNLKHFVHWQASLENSLTVNDCITLLHACPSLESFEAKIYPPDDRQLPAFLLNFLPLIHPRLHVLSISTSPRLLSQLLDSLALPALETLSIYHFIFIRDAYDTTLITATPILDLLSRSSVESCTIREFNLLTPSTPEQVILDIISSPQLRTLRKINISGLKTSHTLELLTRKRDDPQSLLILPCLEEITFYNHSSFSTLDASTSVIMRMLKSRRNRSPKQNSPSGMSLLKYANLGLGELDFWEYRQLKNLGSVDFTIIPTRNDLVPTLRDWIPAWLRDWRLRK</sequence>
<protein>
    <recommendedName>
        <fullName evidence="3">F-box domain-containing protein</fullName>
    </recommendedName>
</protein>